<dbReference type="AlphaFoldDB" id="A0A397S1T7"/>
<reference evidence="1 2" key="1">
    <citation type="submission" date="2018-06" db="EMBL/GenBank/DDBJ databases">
        <title>Comparative genomics reveals the genomic features of Rhizophagus irregularis, R. cerebriforme, R. diaphanum and Gigaspora rosea, and their symbiotic lifestyle signature.</title>
        <authorList>
            <person name="Morin E."/>
            <person name="San Clemente H."/>
            <person name="Chen E.C.H."/>
            <person name="De La Providencia I."/>
            <person name="Hainaut M."/>
            <person name="Kuo A."/>
            <person name="Kohler A."/>
            <person name="Murat C."/>
            <person name="Tang N."/>
            <person name="Roy S."/>
            <person name="Loubradou J."/>
            <person name="Henrissat B."/>
            <person name="Grigoriev I.V."/>
            <person name="Corradi N."/>
            <person name="Roux C."/>
            <person name="Martin F.M."/>
        </authorList>
    </citation>
    <scope>NUCLEOTIDE SEQUENCE [LARGE SCALE GENOMIC DNA]</scope>
    <source>
        <strain evidence="1 2">DAOM 227022</strain>
    </source>
</reference>
<dbReference type="OrthoDB" id="2401280at2759"/>
<evidence type="ECO:0000313" key="1">
    <source>
        <dbReference type="EMBL" id="RIA78756.1"/>
    </source>
</evidence>
<keyword evidence="2" id="KW-1185">Reference proteome</keyword>
<comment type="caution">
    <text evidence="1">The sequence shown here is derived from an EMBL/GenBank/DDBJ whole genome shotgun (WGS) entry which is preliminary data.</text>
</comment>
<sequence>EQEVFHNKPYSFNIPYNIDDLTCKNDDNKSKLSNIKDDSKILSKVLENIQLNSNNNIQNEYEKETIQQIKKNNAKYCVTI</sequence>
<gene>
    <name evidence="1" type="ORF">C1645_883032</name>
</gene>
<dbReference type="EMBL" id="QKYT01002146">
    <property type="protein sequence ID" value="RIA78756.1"/>
    <property type="molecule type" value="Genomic_DNA"/>
</dbReference>
<feature type="non-terminal residue" evidence="1">
    <location>
        <position position="1"/>
    </location>
</feature>
<dbReference type="Proteomes" id="UP000265703">
    <property type="component" value="Unassembled WGS sequence"/>
</dbReference>
<proteinExistence type="predicted"/>
<accession>A0A397S1T7</accession>
<evidence type="ECO:0000313" key="2">
    <source>
        <dbReference type="Proteomes" id="UP000265703"/>
    </source>
</evidence>
<organism evidence="1 2">
    <name type="scientific">Glomus cerebriforme</name>
    <dbReference type="NCBI Taxonomy" id="658196"/>
    <lineage>
        <taxon>Eukaryota</taxon>
        <taxon>Fungi</taxon>
        <taxon>Fungi incertae sedis</taxon>
        <taxon>Mucoromycota</taxon>
        <taxon>Glomeromycotina</taxon>
        <taxon>Glomeromycetes</taxon>
        <taxon>Glomerales</taxon>
        <taxon>Glomeraceae</taxon>
        <taxon>Glomus</taxon>
    </lineage>
</organism>
<protein>
    <submittedName>
        <fullName evidence="1">Uncharacterized protein</fullName>
    </submittedName>
</protein>
<name>A0A397S1T7_9GLOM</name>